<evidence type="ECO:0000313" key="2">
    <source>
        <dbReference type="Proteomes" id="UP001620645"/>
    </source>
</evidence>
<organism evidence="1 2">
    <name type="scientific">Heterodera schachtii</name>
    <name type="common">Sugarbeet cyst nematode worm</name>
    <name type="synonym">Tylenchus schachtii</name>
    <dbReference type="NCBI Taxonomy" id="97005"/>
    <lineage>
        <taxon>Eukaryota</taxon>
        <taxon>Metazoa</taxon>
        <taxon>Ecdysozoa</taxon>
        <taxon>Nematoda</taxon>
        <taxon>Chromadorea</taxon>
        <taxon>Rhabditida</taxon>
        <taxon>Tylenchina</taxon>
        <taxon>Tylenchomorpha</taxon>
        <taxon>Tylenchoidea</taxon>
        <taxon>Heteroderidae</taxon>
        <taxon>Heteroderinae</taxon>
        <taxon>Heterodera</taxon>
    </lineage>
</organism>
<accession>A0ABD2IQB9</accession>
<dbReference type="EMBL" id="JBICCN010000300">
    <property type="protein sequence ID" value="KAL3079765.1"/>
    <property type="molecule type" value="Genomic_DNA"/>
</dbReference>
<gene>
    <name evidence="1" type="ORF">niasHS_014047</name>
</gene>
<keyword evidence="2" id="KW-1185">Reference proteome</keyword>
<evidence type="ECO:0000313" key="1">
    <source>
        <dbReference type="EMBL" id="KAL3079765.1"/>
    </source>
</evidence>
<dbReference type="Proteomes" id="UP001620645">
    <property type="component" value="Unassembled WGS sequence"/>
</dbReference>
<sequence length="238" mass="26198">MYYGGGRRSSMVHKDGNCGKDDLRLCAIFGRSHVLGTEPNAKAATVTESELPQSYSATLPPPHLDAASDFFSTSNSDNDVLPPFDLLASVTLPPVVQCRKFFADLRPVRLYLPFVYTDLTIMYGGPPITTLEDARADFGRAKGQFKRAVLALPNHSLDGTFSSLSAYFGLDSSVGVRAVQDLGLTDPAAIFEKRVDLLCEMVSEHWDVQMFGQATRYLRLRSLNYNDLAGCFRRPSTS</sequence>
<reference evidence="1 2" key="1">
    <citation type="submission" date="2024-10" db="EMBL/GenBank/DDBJ databases">
        <authorList>
            <person name="Kim D."/>
        </authorList>
    </citation>
    <scope>NUCLEOTIDE SEQUENCE [LARGE SCALE GENOMIC DNA]</scope>
    <source>
        <strain evidence="1">Taebaek</strain>
    </source>
</reference>
<proteinExistence type="predicted"/>
<dbReference type="AlphaFoldDB" id="A0ABD2IQB9"/>
<comment type="caution">
    <text evidence="1">The sequence shown here is derived from an EMBL/GenBank/DDBJ whole genome shotgun (WGS) entry which is preliminary data.</text>
</comment>
<protein>
    <submittedName>
        <fullName evidence="1">Uncharacterized protein</fullName>
    </submittedName>
</protein>
<name>A0ABD2IQB9_HETSC</name>